<evidence type="ECO:0000313" key="2">
    <source>
        <dbReference type="Proteomes" id="UP000214646"/>
    </source>
</evidence>
<sequence>MSTVAALAGFNHLAAADTPRPDRKVIAESVDKLARLRPGPEEDRAIADLVRNGVAAVEEISRQLATEPVDFGRVHRSVIVLKGVNSEKSRTLLRRIALGEMTGGNPNLEAWAAQALIACDGSEVWKLLASSKPQVLTTALNAVGEQPLNQERAGMLVDRMKHEDVLVSGLSAKVLAGAATGRLSDEAAAGICRSLAAVSTRPEAKVVQPDNRKVGTAVTPADTYYGYYIPALVSLRVDNAALRELAKGLTGRAQDAVTVALAWRGDATVRPDVLKIALNMEAGMFRMWAVHGLRTVGTRDDLPLLRKLRESDPLAVEGGMQCLGPPGPRFVVRDAAKDAISAIENRK</sequence>
<organism evidence="1 2">
    <name type="scientific">Fimbriiglobus ruber</name>
    <dbReference type="NCBI Taxonomy" id="1908690"/>
    <lineage>
        <taxon>Bacteria</taxon>
        <taxon>Pseudomonadati</taxon>
        <taxon>Planctomycetota</taxon>
        <taxon>Planctomycetia</taxon>
        <taxon>Gemmatales</taxon>
        <taxon>Gemmataceae</taxon>
        <taxon>Fimbriiglobus</taxon>
    </lineage>
</organism>
<dbReference type="AlphaFoldDB" id="A0A225E8V5"/>
<name>A0A225E8V5_9BACT</name>
<dbReference type="EMBL" id="NIDE01000001">
    <property type="protein sequence ID" value="OWK46506.1"/>
    <property type="molecule type" value="Genomic_DNA"/>
</dbReference>
<reference evidence="2" key="1">
    <citation type="submission" date="2017-06" db="EMBL/GenBank/DDBJ databases">
        <title>Genome analysis of Fimbriiglobus ruber SP5, the first member of the order Planctomycetales with confirmed chitinolytic capability.</title>
        <authorList>
            <person name="Ravin N.V."/>
            <person name="Rakitin A.L."/>
            <person name="Ivanova A.A."/>
            <person name="Beletsky A.V."/>
            <person name="Kulichevskaya I.S."/>
            <person name="Mardanov A.V."/>
            <person name="Dedysh S.N."/>
        </authorList>
    </citation>
    <scope>NUCLEOTIDE SEQUENCE [LARGE SCALE GENOMIC DNA]</scope>
    <source>
        <strain evidence="2">SP5</strain>
    </source>
</reference>
<evidence type="ECO:0008006" key="3">
    <source>
        <dbReference type="Google" id="ProtNLM"/>
    </source>
</evidence>
<evidence type="ECO:0000313" key="1">
    <source>
        <dbReference type="EMBL" id="OWK46506.1"/>
    </source>
</evidence>
<proteinExistence type="predicted"/>
<gene>
    <name evidence="1" type="ORF">FRUB_00205</name>
</gene>
<protein>
    <recommendedName>
        <fullName evidence="3">HEAT repeat domain-containing protein</fullName>
    </recommendedName>
</protein>
<dbReference type="Proteomes" id="UP000214646">
    <property type="component" value="Unassembled WGS sequence"/>
</dbReference>
<keyword evidence="2" id="KW-1185">Reference proteome</keyword>
<comment type="caution">
    <text evidence="1">The sequence shown here is derived from an EMBL/GenBank/DDBJ whole genome shotgun (WGS) entry which is preliminary data.</text>
</comment>
<accession>A0A225E8V5</accession>